<dbReference type="Proteomes" id="UP001459277">
    <property type="component" value="Unassembled WGS sequence"/>
</dbReference>
<reference evidence="4 5" key="1">
    <citation type="submission" date="2024-01" db="EMBL/GenBank/DDBJ databases">
        <title>A telomere-to-telomere, gap-free genome of sweet tea (Lithocarpus litseifolius).</title>
        <authorList>
            <person name="Zhou J."/>
        </authorList>
    </citation>
    <scope>NUCLEOTIDE SEQUENCE [LARGE SCALE GENOMIC DNA]</scope>
    <source>
        <strain evidence="4">Zhou-2022a</strain>
        <tissue evidence="4">Leaf</tissue>
    </source>
</reference>
<feature type="domain" description="HAT C-terminal dimerisation" evidence="2">
    <location>
        <begin position="474"/>
        <end position="557"/>
    </location>
</feature>
<dbReference type="SUPFAM" id="SSF53098">
    <property type="entry name" value="Ribonuclease H-like"/>
    <property type="match status" value="1"/>
</dbReference>
<dbReference type="InterPro" id="IPR012337">
    <property type="entry name" value="RNaseH-like_sf"/>
</dbReference>
<evidence type="ECO:0000313" key="4">
    <source>
        <dbReference type="EMBL" id="KAK9992009.1"/>
    </source>
</evidence>
<dbReference type="PANTHER" id="PTHR23272:SF135">
    <property type="entry name" value="ZINC FINGER BED DOMAIN-CONTAINING PROTEIN DAYSLEEPER-LIKE"/>
    <property type="match status" value="1"/>
</dbReference>
<evidence type="ECO:0000256" key="1">
    <source>
        <dbReference type="SAM" id="MobiDB-lite"/>
    </source>
</evidence>
<evidence type="ECO:0000313" key="5">
    <source>
        <dbReference type="Proteomes" id="UP001459277"/>
    </source>
</evidence>
<name>A0AAW2C4E6_9ROSI</name>
<dbReference type="EMBL" id="JAZDWU010000009">
    <property type="protein sequence ID" value="KAK9992009.1"/>
    <property type="molecule type" value="Genomic_DNA"/>
</dbReference>
<dbReference type="GO" id="GO:0046983">
    <property type="term" value="F:protein dimerization activity"/>
    <property type="evidence" value="ECO:0007669"/>
    <property type="project" value="InterPro"/>
</dbReference>
<dbReference type="AlphaFoldDB" id="A0AAW2C4E6"/>
<organism evidence="4 5">
    <name type="scientific">Lithocarpus litseifolius</name>
    <dbReference type="NCBI Taxonomy" id="425828"/>
    <lineage>
        <taxon>Eukaryota</taxon>
        <taxon>Viridiplantae</taxon>
        <taxon>Streptophyta</taxon>
        <taxon>Embryophyta</taxon>
        <taxon>Tracheophyta</taxon>
        <taxon>Spermatophyta</taxon>
        <taxon>Magnoliopsida</taxon>
        <taxon>eudicotyledons</taxon>
        <taxon>Gunneridae</taxon>
        <taxon>Pentapetalae</taxon>
        <taxon>rosids</taxon>
        <taxon>fabids</taxon>
        <taxon>Fagales</taxon>
        <taxon>Fagaceae</taxon>
        <taxon>Lithocarpus</taxon>
    </lineage>
</organism>
<evidence type="ECO:0000259" key="2">
    <source>
        <dbReference type="Pfam" id="PF05699"/>
    </source>
</evidence>
<keyword evidence="5" id="KW-1185">Reference proteome</keyword>
<accession>A0AAW2C4E6</accession>
<feature type="region of interest" description="Disordered" evidence="1">
    <location>
        <begin position="1"/>
        <end position="44"/>
    </location>
</feature>
<gene>
    <name evidence="4" type="ORF">SO802_026994</name>
</gene>
<comment type="caution">
    <text evidence="4">The sequence shown here is derived from an EMBL/GenBank/DDBJ whole genome shotgun (WGS) entry which is preliminary data.</text>
</comment>
<dbReference type="InterPro" id="IPR025525">
    <property type="entry name" value="hAT-like_transposase_RNase-H"/>
</dbReference>
<protein>
    <submittedName>
        <fullName evidence="4">Uncharacterized protein</fullName>
    </submittedName>
</protein>
<dbReference type="InterPro" id="IPR008906">
    <property type="entry name" value="HATC_C_dom"/>
</dbReference>
<dbReference type="PANTHER" id="PTHR23272">
    <property type="entry name" value="BED FINGER-RELATED"/>
    <property type="match status" value="1"/>
</dbReference>
<proteinExistence type="predicted"/>
<feature type="domain" description="hAT-like transposase RNase-H fold" evidence="3">
    <location>
        <begin position="323"/>
        <end position="417"/>
    </location>
</feature>
<feature type="region of interest" description="Disordered" evidence="1">
    <location>
        <begin position="428"/>
        <end position="448"/>
    </location>
</feature>
<dbReference type="Pfam" id="PF14372">
    <property type="entry name" value="hAT-like_RNase-H"/>
    <property type="match status" value="1"/>
</dbReference>
<sequence length="585" mass="68061">MYSSREPDTEADNENYQTNDVERDNDESDQGSDHGNSHKASSDVEHSVNDYDYDFEQRNASRYLAALTCTINVLPRKGFFMQTLCHSNPVFKRVCFASVQDDCLKLYEEIKGNLKPLLRNFDGHISLSIDILSCRKLSEYMCLKAHFIDEDWNLMNWVLNFRRICELEDDYIVEATLKALKDWDIGNKIAYITFPTGSVDDKQIDEVKDYVQETKKLQFTGQPFRLYCCADIFKRMVQDAFEVIWRTIHIIDRLMYFGKPSNRWDVVYDRLKTALESEAKEEFKEEDDWDKPSADEWKKVEGICKLLGSLYNAAKAVFETKDSMAGIYLQNLREVRATLTKETNSSDSFIRDVAAEMHERFERYWKKMFLVLAIATVMDPRYKISYFEFSSSKYGGNDSKTEVSTVLMAVRSLYDDYNTRFPINENPVSNFSSSDSESETPRPVKQRCLSSDASNRLQDYQQFIESTNQPLKSELDLYLEEPVLPWTQDFNILSWWRAASPRYPILSRIARDYLSVPVSVVTCVDELFTMERGISRRRYASLKPELINAIMCTRSWFPAEVKSMTESSLGLGEMLEDMELVDDLI</sequence>
<evidence type="ECO:0000259" key="3">
    <source>
        <dbReference type="Pfam" id="PF14372"/>
    </source>
</evidence>
<dbReference type="Pfam" id="PF05699">
    <property type="entry name" value="Dimer_Tnp_hAT"/>
    <property type="match status" value="1"/>
</dbReference>
<dbReference type="GO" id="GO:0003677">
    <property type="term" value="F:DNA binding"/>
    <property type="evidence" value="ECO:0007669"/>
    <property type="project" value="InterPro"/>
</dbReference>
<feature type="compositionally biased region" description="Basic and acidic residues" evidence="1">
    <location>
        <begin position="31"/>
        <end position="44"/>
    </location>
</feature>